<dbReference type="AlphaFoldDB" id="A0A0J1BKX4"/>
<dbReference type="OrthoDB" id="9804441at2"/>
<accession>A0A0J1BKX4</accession>
<proteinExistence type="inferred from homology"/>
<dbReference type="EMBL" id="LECT01000007">
    <property type="protein sequence ID" value="KLU07181.1"/>
    <property type="molecule type" value="Genomic_DNA"/>
</dbReference>
<feature type="domain" description="PurM-like C-terminal" evidence="10">
    <location>
        <begin position="829"/>
        <end position="985"/>
    </location>
</feature>
<dbReference type="STRING" id="595434.RISK_000982"/>
<feature type="binding site" evidence="8">
    <location>
        <position position="483"/>
    </location>
    <ligand>
        <name>substrate</name>
    </ligand>
</feature>
<dbReference type="Gene3D" id="1.10.8.750">
    <property type="entry name" value="Phosphoribosylformylglycinamidine synthase, linker domain"/>
    <property type="match status" value="1"/>
</dbReference>
<comment type="similarity">
    <text evidence="8">Belongs to the FGAMS family.</text>
</comment>
<dbReference type="InterPro" id="IPR036604">
    <property type="entry name" value="PurS-like_sf"/>
</dbReference>
<reference evidence="12" key="1">
    <citation type="submission" date="2015-05" db="EMBL/GenBank/DDBJ databases">
        <title>Permanent draft genome of Rhodopirellula islandicus K833.</title>
        <authorList>
            <person name="Kizina J."/>
            <person name="Richter M."/>
            <person name="Glockner F.O."/>
            <person name="Harder J."/>
        </authorList>
    </citation>
    <scope>NUCLEOTIDE SEQUENCE [LARGE SCALE GENOMIC DNA]</scope>
    <source>
        <strain evidence="12">K833</strain>
    </source>
</reference>
<dbReference type="GO" id="GO:0005524">
    <property type="term" value="F:ATP binding"/>
    <property type="evidence" value="ECO:0007669"/>
    <property type="project" value="UniProtKB-UniRule"/>
</dbReference>
<dbReference type="SUPFAM" id="SSF56042">
    <property type="entry name" value="PurM C-terminal domain-like"/>
    <property type="match status" value="2"/>
</dbReference>
<comment type="caution">
    <text evidence="8">Lacks conserved residue(s) required for the propagation of feature annotation.</text>
</comment>
<evidence type="ECO:0000259" key="11">
    <source>
        <dbReference type="Pfam" id="PF18072"/>
    </source>
</evidence>
<comment type="caution">
    <text evidence="12">The sequence shown here is derived from an EMBL/GenBank/DDBJ whole genome shotgun (WGS) entry which is preliminary data.</text>
</comment>
<dbReference type="InterPro" id="IPR010918">
    <property type="entry name" value="PurM-like_C_dom"/>
</dbReference>
<keyword evidence="1 8" id="KW-0963">Cytoplasm</keyword>
<protein>
    <recommendedName>
        <fullName evidence="8">Phosphoribosylformylglycinamidine synthase subunit PurL</fullName>
        <shortName evidence="8">FGAM synthase</shortName>
        <ecNumber evidence="8">6.3.5.3</ecNumber>
    </recommendedName>
    <alternativeName>
        <fullName evidence="8">Formylglycinamide ribonucleotide amidotransferase subunit II</fullName>
        <shortName evidence="8">FGAR amidotransferase II</shortName>
        <shortName evidence="8">FGAR-AT II</shortName>
    </alternativeName>
    <alternativeName>
        <fullName evidence="8">Glutamine amidotransferase PurL</fullName>
    </alternativeName>
    <alternativeName>
        <fullName evidence="8">Phosphoribosylformylglycinamidine synthase subunit II</fullName>
    </alternativeName>
</protein>
<dbReference type="SUPFAM" id="SSF55326">
    <property type="entry name" value="PurM N-terminal domain-like"/>
    <property type="match status" value="2"/>
</dbReference>
<comment type="pathway">
    <text evidence="8">Purine metabolism; IMP biosynthesis via de novo pathway; 5-amino-1-(5-phospho-D-ribosyl)imidazole from N(2)-formyl-N(1)-(5-phospho-D-ribosyl)glycinamide: step 1/2.</text>
</comment>
<dbReference type="InterPro" id="IPR036676">
    <property type="entry name" value="PurM-like_C_sf"/>
</dbReference>
<dbReference type="PATRIC" id="fig|595434.4.peg.942"/>
<feature type="active site" description="Proton acceptor" evidence="8">
    <location>
        <position position="328"/>
    </location>
</feature>
<feature type="domain" description="Phosphoribosylformylglycinamidine synthase linker" evidence="11">
    <location>
        <begin position="204"/>
        <end position="253"/>
    </location>
</feature>
<feature type="binding site" evidence="8">
    <location>
        <position position="511"/>
    </location>
    <ligand>
        <name>Mg(2+)</name>
        <dbReference type="ChEBI" id="CHEBI:18420"/>
        <label>2</label>
    </ligand>
</feature>
<dbReference type="EC" id="6.3.5.3" evidence="8"/>
<dbReference type="GO" id="GO:0006189">
    <property type="term" value="P:'de novo' IMP biosynthetic process"/>
    <property type="evidence" value="ECO:0007669"/>
    <property type="project" value="UniProtKB-UniRule"/>
</dbReference>
<evidence type="ECO:0000313" key="12">
    <source>
        <dbReference type="EMBL" id="KLU07181.1"/>
    </source>
</evidence>
<keyword evidence="4 8" id="KW-0547">Nucleotide-binding</keyword>
<keyword evidence="6 8" id="KW-0067">ATP-binding</keyword>
<dbReference type="GO" id="GO:0004642">
    <property type="term" value="F:phosphoribosylformylglycinamidine synthase activity"/>
    <property type="evidence" value="ECO:0007669"/>
    <property type="project" value="UniProtKB-UniRule"/>
</dbReference>
<feature type="binding site" evidence="8">
    <location>
        <position position="785"/>
    </location>
    <ligand>
        <name>substrate</name>
    </ligand>
</feature>
<gene>
    <name evidence="8" type="primary">purL</name>
    <name evidence="12" type="ORF">RISK_000982</name>
</gene>
<keyword evidence="2 8" id="KW-0436">Ligase</keyword>
<feature type="domain" description="PurM-like N-terminal" evidence="9">
    <location>
        <begin position="308"/>
        <end position="433"/>
    </location>
</feature>
<comment type="subunit">
    <text evidence="8">Monomer. Part of the FGAM synthase complex composed of 1 PurL, 1 PurQ and 2 PurS subunits.</text>
</comment>
<dbReference type="Pfam" id="PF18072">
    <property type="entry name" value="FGAR-AT_linker"/>
    <property type="match status" value="1"/>
</dbReference>
<feature type="active site" evidence="8">
    <location>
        <position position="249"/>
    </location>
</feature>
<feature type="domain" description="PurM-like N-terminal" evidence="9">
    <location>
        <begin position="686"/>
        <end position="785"/>
    </location>
</feature>
<dbReference type="Gene3D" id="3.90.650.10">
    <property type="entry name" value="PurM-like C-terminal domain"/>
    <property type="match status" value="2"/>
</dbReference>
<keyword evidence="3 8" id="KW-0479">Metal-binding</keyword>
<dbReference type="GO" id="GO:0005737">
    <property type="term" value="C:cytoplasm"/>
    <property type="evidence" value="ECO:0007669"/>
    <property type="project" value="UniProtKB-SubCell"/>
</dbReference>
<evidence type="ECO:0000256" key="2">
    <source>
        <dbReference type="ARBA" id="ARBA00022598"/>
    </source>
</evidence>
<dbReference type="Proteomes" id="UP000036367">
    <property type="component" value="Unassembled WGS sequence"/>
</dbReference>
<dbReference type="Pfam" id="PF02700">
    <property type="entry name" value="PurS"/>
    <property type="match status" value="1"/>
</dbReference>
<feature type="binding site" evidence="8">
    <location>
        <position position="324"/>
    </location>
    <ligand>
        <name>ATP</name>
        <dbReference type="ChEBI" id="CHEBI:30616"/>
    </ligand>
</feature>
<dbReference type="SUPFAM" id="SSF82697">
    <property type="entry name" value="PurS-like"/>
    <property type="match status" value="1"/>
</dbReference>
<dbReference type="GO" id="GO:0000287">
    <property type="term" value="F:magnesium ion binding"/>
    <property type="evidence" value="ECO:0007669"/>
    <property type="project" value="UniProtKB-UniRule"/>
</dbReference>
<evidence type="ECO:0000259" key="9">
    <source>
        <dbReference type="Pfam" id="PF00586"/>
    </source>
</evidence>
<dbReference type="HAMAP" id="MF_00420">
    <property type="entry name" value="PurL_2"/>
    <property type="match status" value="1"/>
</dbReference>
<dbReference type="PANTHER" id="PTHR43555">
    <property type="entry name" value="PHOSPHORIBOSYLFORMYLGLYCINAMIDINE SYNTHASE SUBUNIT PURL"/>
    <property type="match status" value="1"/>
</dbReference>
<feature type="binding site" evidence="8">
    <location>
        <position position="349"/>
    </location>
    <ligand>
        <name>substrate</name>
    </ligand>
</feature>
<evidence type="ECO:0000256" key="3">
    <source>
        <dbReference type="ARBA" id="ARBA00022723"/>
    </source>
</evidence>
<keyword evidence="5 8" id="KW-0658">Purine biosynthesis</keyword>
<sequence>MPLWQIDIHPAPGQIDRLGEQTAREIHELGLGDDLLIAAARGYLIQADIDQASANEIASTLLADSITESVAVGHPGKDASQVEADLSEAPESLMELLAERGIESEPHLVHVMPKPGVMDPVAASTQGALADSGVEGSTVKTFRKFWIAGVDEAQLETICRRALSNDSIEAFVIGPLMMDRLDVGSEGEFELVHVPIRELDDAGLEKLSKEGQLYLTLVEMQTIRDHFVELGRDPTDIELESVAQTWSEHCSHKTLAGRIHYKGPGADGTPGGDERQYNNMLKETIFEATQTIRRSLGDDDWCVSVFKDNAGIVTFDEQDHVCFKVETHNHPSALEPYGGANTGIGGVIRDPMGTGMGAKPICNTDVFCFAPPDVSPEELPPGVLHPRRVIQGVVSGVRDYGNRMGIPTVNGAVYFDERYLGNPLVYCGNVGIIPVGMEDKEVKPNDLIVAVGGRTGRDGIHGATFSSAELTSESESLSGGAVQIGNAITEKMVLDVLMQARDRGLYNAVTDCGAGGFSSAVGEMGEELGAEVWLDKAPLKYDGLTYTEIWISEAQERMVLAVPQERWDELRELCESEGVEAAAIGRFVPTGRLQLNFHGQTVGDVAMSFLHDGRPPVIRDAIYEPPQAKPLSIGDRNAAANSETLLKILGSYNVASKHWVIRQYDHEVQAGSVVKPLVGPQCDGPGDAAVVRPKLTSRRGLVISCGMNPHYGDFDTYHMAASAIDEAMRNAVAVGADPSKIAILDNFCWGYTDRAETLGSLVRAAIACQDLAVTLGTPFVSGKDSLNNEFSFFDDKNEKQTIAIPPSLLISAMGQIDDVSKSVTMDAKEAGNVIFLVGDTHRELGGSHYGLVENEPGGAVPEVDANLSKKTFATVHQAIQARLVRSCHDLCEGGLAVAAVEMALAGGLGMELDLASVPREQPSNDGVQTAAALSAAEVLFSESNTRFLIECAPESAEALAKIFADSGISLTQLGEVTESDQFTVRDGSTVVLETDIASAKSAWQAPLDW</sequence>
<dbReference type="UniPathway" id="UPA00074">
    <property type="reaction ID" value="UER00128"/>
</dbReference>
<comment type="function">
    <text evidence="8">Part of the phosphoribosylformylglycinamidine synthase complex involved in the purines biosynthetic pathway. Catalyzes the ATP-dependent conversion of formylglycinamide ribonucleotide (FGAR) and glutamine to yield formylglycinamidine ribonucleotide (FGAM) and glutamate. The FGAM synthase complex is composed of three subunits. PurQ produces an ammonia molecule by converting glutamine to glutamate. PurL transfers the ammonia molecule to FGAR to form FGAM in an ATP-dependent manner. PurS interacts with PurQ and PurL and is thought to assist in the transfer of the ammonia molecule from PurQ to PurL.</text>
</comment>
<name>A0A0J1BKX4_RHOIS</name>
<evidence type="ECO:0000256" key="5">
    <source>
        <dbReference type="ARBA" id="ARBA00022755"/>
    </source>
</evidence>
<dbReference type="Pfam" id="PF02769">
    <property type="entry name" value="AIRS_C"/>
    <property type="match status" value="2"/>
</dbReference>
<evidence type="ECO:0000256" key="8">
    <source>
        <dbReference type="HAMAP-Rule" id="MF_00420"/>
    </source>
</evidence>
<dbReference type="InterPro" id="IPR016188">
    <property type="entry name" value="PurM-like_N"/>
</dbReference>
<evidence type="ECO:0000259" key="10">
    <source>
        <dbReference type="Pfam" id="PF02769"/>
    </source>
</evidence>
<dbReference type="CDD" id="cd02203">
    <property type="entry name" value="PurL_repeat1"/>
    <property type="match status" value="1"/>
</dbReference>
<evidence type="ECO:0000256" key="4">
    <source>
        <dbReference type="ARBA" id="ARBA00022741"/>
    </source>
</evidence>
<evidence type="ECO:0000256" key="1">
    <source>
        <dbReference type="ARBA" id="ARBA00022490"/>
    </source>
</evidence>
<keyword evidence="13" id="KW-1185">Reference proteome</keyword>
<dbReference type="InterPro" id="IPR010074">
    <property type="entry name" value="PRibForGlyAmidine_synth_PurL"/>
</dbReference>
<feature type="binding site" evidence="8">
    <location>
        <position position="350"/>
    </location>
    <ligand>
        <name>Mg(2+)</name>
        <dbReference type="ChEBI" id="CHEBI:18420"/>
        <label>2</label>
    </ligand>
</feature>
<dbReference type="Pfam" id="PF00586">
    <property type="entry name" value="AIRS"/>
    <property type="match status" value="2"/>
</dbReference>
<keyword evidence="7 8" id="KW-0460">Magnesium</keyword>
<organism evidence="12 13">
    <name type="scientific">Rhodopirellula islandica</name>
    <dbReference type="NCBI Taxonomy" id="595434"/>
    <lineage>
        <taxon>Bacteria</taxon>
        <taxon>Pseudomonadati</taxon>
        <taxon>Planctomycetota</taxon>
        <taxon>Planctomycetia</taxon>
        <taxon>Pirellulales</taxon>
        <taxon>Pirellulaceae</taxon>
        <taxon>Rhodopirellula</taxon>
    </lineage>
</organism>
<dbReference type="NCBIfam" id="TIGR01736">
    <property type="entry name" value="FGAM_synth_II"/>
    <property type="match status" value="1"/>
</dbReference>
<evidence type="ECO:0000256" key="6">
    <source>
        <dbReference type="ARBA" id="ARBA00022840"/>
    </source>
</evidence>
<comment type="subcellular location">
    <subcellularLocation>
        <location evidence="8">Cytoplasm</location>
    </subcellularLocation>
</comment>
<dbReference type="Gene3D" id="3.30.1330.10">
    <property type="entry name" value="PurM-like, N-terminal domain"/>
    <property type="match status" value="2"/>
</dbReference>
<feature type="domain" description="PurM-like C-terminal" evidence="10">
    <location>
        <begin position="443"/>
        <end position="595"/>
    </location>
</feature>
<evidence type="ECO:0000256" key="7">
    <source>
        <dbReference type="ARBA" id="ARBA00022842"/>
    </source>
</evidence>
<dbReference type="CDD" id="cd02204">
    <property type="entry name" value="PurL_repeat2"/>
    <property type="match status" value="1"/>
</dbReference>
<evidence type="ECO:0000313" key="13">
    <source>
        <dbReference type="Proteomes" id="UP000036367"/>
    </source>
</evidence>
<dbReference type="InterPro" id="IPR041609">
    <property type="entry name" value="PurL_linker"/>
</dbReference>
<dbReference type="InterPro" id="IPR036921">
    <property type="entry name" value="PurM-like_N_sf"/>
</dbReference>
<feature type="binding site" evidence="8">
    <location>
        <position position="326"/>
    </location>
    <ligand>
        <name>Mg(2+)</name>
        <dbReference type="ChEBI" id="CHEBI:18420"/>
        <label>1</label>
    </ligand>
</feature>
<feature type="binding site" evidence="8">
    <location>
        <position position="745"/>
    </location>
    <ligand>
        <name>ATP</name>
        <dbReference type="ChEBI" id="CHEBI:30616"/>
    </ligand>
</feature>
<dbReference type="PANTHER" id="PTHR43555:SF1">
    <property type="entry name" value="PHOSPHORIBOSYLFORMYLGLYCINAMIDINE SYNTHASE SUBUNIT PURL"/>
    <property type="match status" value="1"/>
</dbReference>
<dbReference type="Gene3D" id="3.30.1280.10">
    <property type="entry name" value="Phosphoribosylformylglycinamidine synthase subunit PurS"/>
    <property type="match status" value="1"/>
</dbReference>
<comment type="catalytic activity">
    <reaction evidence="8">
        <text>N(2)-formyl-N(1)-(5-phospho-beta-D-ribosyl)glycinamide + L-glutamine + ATP + H2O = 2-formamido-N(1)-(5-O-phospho-beta-D-ribosyl)acetamidine + L-glutamate + ADP + phosphate + H(+)</text>
        <dbReference type="Rhea" id="RHEA:17129"/>
        <dbReference type="ChEBI" id="CHEBI:15377"/>
        <dbReference type="ChEBI" id="CHEBI:15378"/>
        <dbReference type="ChEBI" id="CHEBI:29985"/>
        <dbReference type="ChEBI" id="CHEBI:30616"/>
        <dbReference type="ChEBI" id="CHEBI:43474"/>
        <dbReference type="ChEBI" id="CHEBI:58359"/>
        <dbReference type="ChEBI" id="CHEBI:147286"/>
        <dbReference type="ChEBI" id="CHEBI:147287"/>
        <dbReference type="ChEBI" id="CHEBI:456216"/>
        <dbReference type="EC" id="6.3.5.3"/>
    </reaction>
</comment>
<dbReference type="InterPro" id="IPR003850">
    <property type="entry name" value="PurS"/>
</dbReference>
<feature type="binding site" evidence="8">
    <location>
        <position position="782"/>
    </location>
    <ligand>
        <name>ATP</name>
        <dbReference type="ChEBI" id="CHEBI:30616"/>
    </ligand>
</feature>
<dbReference type="RefSeq" id="WP_047812939.1">
    <property type="nucleotide sequence ID" value="NZ_LECT01000007.1"/>
</dbReference>